<reference evidence="2 3" key="1">
    <citation type="journal article" date="2024" name="Plant Biotechnol. J.">
        <title>Dendrobium thyrsiflorum genome and its molecular insights into genes involved in important horticultural traits.</title>
        <authorList>
            <person name="Chen B."/>
            <person name="Wang J.Y."/>
            <person name="Zheng P.J."/>
            <person name="Li K.L."/>
            <person name="Liang Y.M."/>
            <person name="Chen X.F."/>
            <person name="Zhang C."/>
            <person name="Zhao X."/>
            <person name="He X."/>
            <person name="Zhang G.Q."/>
            <person name="Liu Z.J."/>
            <person name="Xu Q."/>
        </authorList>
    </citation>
    <scope>NUCLEOTIDE SEQUENCE [LARGE SCALE GENOMIC DNA]</scope>
    <source>
        <strain evidence="2">GZMU011</strain>
    </source>
</reference>
<name>A0ABD0U6Z1_DENTH</name>
<accession>A0ABD0U6Z1</accession>
<dbReference type="Proteomes" id="UP001552299">
    <property type="component" value="Unassembled WGS sequence"/>
</dbReference>
<comment type="caution">
    <text evidence="2">The sequence shown here is derived from an EMBL/GenBank/DDBJ whole genome shotgun (WGS) entry which is preliminary data.</text>
</comment>
<feature type="region of interest" description="Disordered" evidence="1">
    <location>
        <begin position="127"/>
        <end position="153"/>
    </location>
</feature>
<gene>
    <name evidence="2" type="ORF">M5K25_022944</name>
</gene>
<evidence type="ECO:0000256" key="1">
    <source>
        <dbReference type="SAM" id="MobiDB-lite"/>
    </source>
</evidence>
<protein>
    <submittedName>
        <fullName evidence="2">Uncharacterized protein</fullName>
    </submittedName>
</protein>
<feature type="compositionally biased region" description="Acidic residues" evidence="1">
    <location>
        <begin position="127"/>
        <end position="136"/>
    </location>
</feature>
<sequence length="193" mass="21782">MKSNYKSNPLDTDLIISLKDVNNELNHSHFMWVSWISQRSKVFFSKPESISTAIVNYFKLLFNSPKPNRMKYIMPFIIHPSQSGFINSRISTNNILLASELLGEFNSSATDKATVVAIEEEAEEVLLSEENEEEGESAASASQGGGSHIRSELSLPAHKKADFEFLLARELVRSRTTGRGKDRKQKRQELVPH</sequence>
<dbReference type="AlphaFoldDB" id="A0ABD0U6Z1"/>
<keyword evidence="3" id="KW-1185">Reference proteome</keyword>
<dbReference type="EMBL" id="JANQDX010000017">
    <property type="protein sequence ID" value="KAL0908449.1"/>
    <property type="molecule type" value="Genomic_DNA"/>
</dbReference>
<evidence type="ECO:0000313" key="2">
    <source>
        <dbReference type="EMBL" id="KAL0908449.1"/>
    </source>
</evidence>
<organism evidence="2 3">
    <name type="scientific">Dendrobium thyrsiflorum</name>
    <name type="common">Pinecone-like raceme dendrobium</name>
    <name type="synonym">Orchid</name>
    <dbReference type="NCBI Taxonomy" id="117978"/>
    <lineage>
        <taxon>Eukaryota</taxon>
        <taxon>Viridiplantae</taxon>
        <taxon>Streptophyta</taxon>
        <taxon>Embryophyta</taxon>
        <taxon>Tracheophyta</taxon>
        <taxon>Spermatophyta</taxon>
        <taxon>Magnoliopsida</taxon>
        <taxon>Liliopsida</taxon>
        <taxon>Asparagales</taxon>
        <taxon>Orchidaceae</taxon>
        <taxon>Epidendroideae</taxon>
        <taxon>Malaxideae</taxon>
        <taxon>Dendrobiinae</taxon>
        <taxon>Dendrobium</taxon>
    </lineage>
</organism>
<proteinExistence type="predicted"/>
<evidence type="ECO:0000313" key="3">
    <source>
        <dbReference type="Proteomes" id="UP001552299"/>
    </source>
</evidence>